<gene>
    <name evidence="1" type="ORF">CRE_19225</name>
</gene>
<dbReference type="Gene3D" id="3.10.20.90">
    <property type="entry name" value="Phosphatidylinositol 3-kinase Catalytic Subunit, Chain A, domain 1"/>
    <property type="match status" value="1"/>
</dbReference>
<dbReference type="CDD" id="cd17039">
    <property type="entry name" value="Ubl_ubiquitin_like"/>
    <property type="match status" value="1"/>
</dbReference>
<name>E3MJJ1_CAERE</name>
<dbReference type="AlphaFoldDB" id="E3MJJ1"/>
<dbReference type="OrthoDB" id="1885901at2759"/>
<reference evidence="1" key="1">
    <citation type="submission" date="2007-07" db="EMBL/GenBank/DDBJ databases">
        <title>PCAP assembly of the Caenorhabditis remanei genome.</title>
        <authorList>
            <consortium name="The Caenorhabditis remanei Sequencing Consortium"/>
            <person name="Wilson R.K."/>
        </authorList>
    </citation>
    <scope>NUCLEOTIDE SEQUENCE [LARGE SCALE GENOMIC DNA]</scope>
    <source>
        <strain evidence="1">PB4641</strain>
    </source>
</reference>
<dbReference type="EMBL" id="DS268450">
    <property type="protein sequence ID" value="EFP03651.1"/>
    <property type="molecule type" value="Genomic_DNA"/>
</dbReference>
<evidence type="ECO:0000313" key="2">
    <source>
        <dbReference type="Proteomes" id="UP000008281"/>
    </source>
</evidence>
<organism evidence="2">
    <name type="scientific">Caenorhabditis remanei</name>
    <name type="common">Caenorhabditis vulgaris</name>
    <dbReference type="NCBI Taxonomy" id="31234"/>
    <lineage>
        <taxon>Eukaryota</taxon>
        <taxon>Metazoa</taxon>
        <taxon>Ecdysozoa</taxon>
        <taxon>Nematoda</taxon>
        <taxon>Chromadorea</taxon>
        <taxon>Rhabditida</taxon>
        <taxon>Rhabditina</taxon>
        <taxon>Rhabditomorpha</taxon>
        <taxon>Rhabditoidea</taxon>
        <taxon>Rhabditidae</taxon>
        <taxon>Peloderinae</taxon>
        <taxon>Caenorhabditis</taxon>
    </lineage>
</organism>
<dbReference type="Pfam" id="PF00240">
    <property type="entry name" value="ubiquitin"/>
    <property type="match status" value="1"/>
</dbReference>
<proteinExistence type="predicted"/>
<dbReference type="InterPro" id="IPR019956">
    <property type="entry name" value="Ubiquitin_dom"/>
</dbReference>
<dbReference type="SMART" id="SM00213">
    <property type="entry name" value="UBQ"/>
    <property type="match status" value="1"/>
</dbReference>
<evidence type="ECO:0000313" key="1">
    <source>
        <dbReference type="EMBL" id="EFP03651.1"/>
    </source>
</evidence>
<dbReference type="PRINTS" id="PR00348">
    <property type="entry name" value="UBIQUITIN"/>
</dbReference>
<dbReference type="HOGENOM" id="CLU_2471213_0_0_1"/>
<dbReference type="InterPro" id="IPR029071">
    <property type="entry name" value="Ubiquitin-like_domsf"/>
</dbReference>
<dbReference type="PROSITE" id="PS50053">
    <property type="entry name" value="UBIQUITIN_2"/>
    <property type="match status" value="1"/>
</dbReference>
<dbReference type="SUPFAM" id="SSF54236">
    <property type="entry name" value="Ubiquitin-like"/>
    <property type="match status" value="1"/>
</dbReference>
<accession>E3MJJ1</accession>
<protein>
    <submittedName>
        <fullName evidence="1">Uncharacterized protein</fullName>
    </submittedName>
</protein>
<dbReference type="Proteomes" id="UP000008281">
    <property type="component" value="Unassembled WGS sequence"/>
</dbReference>
<dbReference type="InterPro" id="IPR000626">
    <property type="entry name" value="Ubiquitin-like_dom"/>
</dbReference>
<sequence length="88" mass="10123">MKINARAGSDKFIIEVHENDLVSILKDKIEAELKITKKLFRLVYSGRHLEDGKHLSDYNMKDGHYVEVLGRLLSCTDCSEHNHGNIDR</sequence>
<keyword evidence="2" id="KW-1185">Reference proteome</keyword>